<organism evidence="1 2">
    <name type="scientific">Centaurea solstitialis</name>
    <name type="common">yellow star-thistle</name>
    <dbReference type="NCBI Taxonomy" id="347529"/>
    <lineage>
        <taxon>Eukaryota</taxon>
        <taxon>Viridiplantae</taxon>
        <taxon>Streptophyta</taxon>
        <taxon>Embryophyta</taxon>
        <taxon>Tracheophyta</taxon>
        <taxon>Spermatophyta</taxon>
        <taxon>Magnoliopsida</taxon>
        <taxon>eudicotyledons</taxon>
        <taxon>Gunneridae</taxon>
        <taxon>Pentapetalae</taxon>
        <taxon>asterids</taxon>
        <taxon>campanulids</taxon>
        <taxon>Asterales</taxon>
        <taxon>Asteraceae</taxon>
        <taxon>Carduoideae</taxon>
        <taxon>Cardueae</taxon>
        <taxon>Centaureinae</taxon>
        <taxon>Centaurea</taxon>
    </lineage>
</organism>
<gene>
    <name evidence="1" type="ORF">OSB04_028624</name>
</gene>
<sequence length="81" mass="9234">MVLQVDGVLPNVFWLGRTKLGDWFHQSWQPSVFINQVTLMDTTFCGGIEAWVNFDEKEMKILQDNSELLAYGSVDPSPLQT</sequence>
<accession>A0AA38SNI1</accession>
<keyword evidence="2" id="KW-1185">Reference proteome</keyword>
<evidence type="ECO:0000313" key="2">
    <source>
        <dbReference type="Proteomes" id="UP001172457"/>
    </source>
</evidence>
<reference evidence="1" key="1">
    <citation type="submission" date="2023-03" db="EMBL/GenBank/DDBJ databases">
        <title>Chromosome-scale reference genome and RAD-based genetic map of yellow starthistle (Centaurea solstitialis) reveal putative structural variation and QTLs associated with invader traits.</title>
        <authorList>
            <person name="Reatini B."/>
            <person name="Cang F.A."/>
            <person name="Jiang Q."/>
            <person name="Mckibben M.T.W."/>
            <person name="Barker M.S."/>
            <person name="Rieseberg L.H."/>
            <person name="Dlugosch K.M."/>
        </authorList>
    </citation>
    <scope>NUCLEOTIDE SEQUENCE</scope>
    <source>
        <strain evidence="1">CAN-66</strain>
        <tissue evidence="1">Leaf</tissue>
    </source>
</reference>
<name>A0AA38SNI1_9ASTR</name>
<dbReference type="Proteomes" id="UP001172457">
    <property type="component" value="Chromosome 7"/>
</dbReference>
<evidence type="ECO:0000313" key="1">
    <source>
        <dbReference type="EMBL" id="KAJ9542118.1"/>
    </source>
</evidence>
<dbReference type="AlphaFoldDB" id="A0AA38SNI1"/>
<protein>
    <submittedName>
        <fullName evidence="1">Uncharacterized protein</fullName>
    </submittedName>
</protein>
<dbReference type="EMBL" id="JARYMX010000007">
    <property type="protein sequence ID" value="KAJ9542118.1"/>
    <property type="molecule type" value="Genomic_DNA"/>
</dbReference>
<comment type="caution">
    <text evidence="1">The sequence shown here is derived from an EMBL/GenBank/DDBJ whole genome shotgun (WGS) entry which is preliminary data.</text>
</comment>
<proteinExistence type="predicted"/>